<gene>
    <name evidence="1" type="ORF">MSL71_41800</name>
</gene>
<protein>
    <submittedName>
        <fullName evidence="1">Uncharacterized protein</fullName>
    </submittedName>
</protein>
<organism evidence="1 2">
    <name type="scientific">Desulfoluna butyratoxydans</name>
    <dbReference type="NCBI Taxonomy" id="231438"/>
    <lineage>
        <taxon>Bacteria</taxon>
        <taxon>Pseudomonadati</taxon>
        <taxon>Thermodesulfobacteriota</taxon>
        <taxon>Desulfobacteria</taxon>
        <taxon>Desulfobacterales</taxon>
        <taxon>Desulfolunaceae</taxon>
        <taxon>Desulfoluna</taxon>
    </lineage>
</organism>
<dbReference type="AlphaFoldDB" id="A0A4U8YYC2"/>
<evidence type="ECO:0000313" key="2">
    <source>
        <dbReference type="Proteomes" id="UP000507962"/>
    </source>
</evidence>
<proteinExistence type="predicted"/>
<sequence length="38" mass="3947">MAVPLKIIVTIQLMFASGGPAGGKPFEKFDKQALTALG</sequence>
<dbReference type="EMBL" id="CAADHO010000009">
    <property type="protein sequence ID" value="VFQ46513.1"/>
    <property type="molecule type" value="Genomic_DNA"/>
</dbReference>
<dbReference type="Proteomes" id="UP000507962">
    <property type="component" value="Unassembled WGS sequence"/>
</dbReference>
<keyword evidence="2" id="KW-1185">Reference proteome</keyword>
<reference evidence="1 2" key="1">
    <citation type="submission" date="2019-03" db="EMBL/GenBank/DDBJ databases">
        <authorList>
            <person name="Nijsse B."/>
        </authorList>
    </citation>
    <scope>NUCLEOTIDE SEQUENCE [LARGE SCALE GENOMIC DNA]</scope>
    <source>
        <strain evidence="1">Desulfoluna butyratoxydans MSL71</strain>
    </source>
</reference>
<evidence type="ECO:0000313" key="1">
    <source>
        <dbReference type="EMBL" id="VFQ46513.1"/>
    </source>
</evidence>
<accession>A0A4U8YYC2</accession>
<name>A0A4U8YYC2_9BACT</name>